<evidence type="ECO:0000256" key="4">
    <source>
        <dbReference type="ARBA" id="ARBA00023159"/>
    </source>
</evidence>
<dbReference type="PROSITE" id="PS50931">
    <property type="entry name" value="HTH_LYSR"/>
    <property type="match status" value="1"/>
</dbReference>
<dbReference type="PANTHER" id="PTHR30293">
    <property type="entry name" value="TRANSCRIPTIONAL REGULATORY PROTEIN NAC-RELATED"/>
    <property type="match status" value="1"/>
</dbReference>
<evidence type="ECO:0000313" key="8">
    <source>
        <dbReference type="Proteomes" id="UP000238327"/>
    </source>
</evidence>
<dbReference type="InterPro" id="IPR005119">
    <property type="entry name" value="LysR_subst-bd"/>
</dbReference>
<name>A0A2R3QIZ7_ECTME</name>
<dbReference type="GO" id="GO:2000142">
    <property type="term" value="P:regulation of DNA-templated transcription initiation"/>
    <property type="evidence" value="ECO:0007669"/>
    <property type="project" value="TreeGrafter"/>
</dbReference>
<gene>
    <name evidence="7" type="ORF">C7A17_02970</name>
</gene>
<sequence length="311" mass="33646">MELRQLRYFLKVVEHGSLGRAALELGVGTSALSQQISKLENELSTRLLTRSSTGVSPTPAGIAFQHHAQLTLRQAENAAQAAQRERMSGYVSVGFAPSTSSVLALPLIAVMRQRYPNIQLHLVEMLSGYLTSQLHARQLDLAILFHSDPGRRCRVRPLLDEKLFVIAAPNLPGMPTGDKVKLDELAQLPLVLPSVQHGLRTTISNAFAHSRCEPSVVMDIDGLALLMDTVKAGYAATIQPGSVAARAREQGLHVVQISDAHAGRRNLLVSLPDDELSPAALAARIAILDTTRELVGSARWPGAHLLDEHDA</sequence>
<evidence type="ECO:0000256" key="1">
    <source>
        <dbReference type="ARBA" id="ARBA00009437"/>
    </source>
</evidence>
<dbReference type="OrthoDB" id="8479357at2"/>
<protein>
    <submittedName>
        <fullName evidence="7">LysR family transcriptional regulator</fullName>
    </submittedName>
</protein>
<dbReference type="Pfam" id="PF00126">
    <property type="entry name" value="HTH_1"/>
    <property type="match status" value="1"/>
</dbReference>
<dbReference type="InterPro" id="IPR000847">
    <property type="entry name" value="LysR_HTH_N"/>
</dbReference>
<dbReference type="Gene3D" id="3.40.190.290">
    <property type="match status" value="1"/>
</dbReference>
<dbReference type="GO" id="GO:0003700">
    <property type="term" value="F:DNA-binding transcription factor activity"/>
    <property type="evidence" value="ECO:0007669"/>
    <property type="project" value="InterPro"/>
</dbReference>
<dbReference type="GO" id="GO:0003677">
    <property type="term" value="F:DNA binding"/>
    <property type="evidence" value="ECO:0007669"/>
    <property type="project" value="UniProtKB-KW"/>
</dbReference>
<accession>A0A2R3QIZ7</accession>
<keyword evidence="5" id="KW-0804">Transcription</keyword>
<evidence type="ECO:0000256" key="2">
    <source>
        <dbReference type="ARBA" id="ARBA00023015"/>
    </source>
</evidence>
<evidence type="ECO:0000259" key="6">
    <source>
        <dbReference type="PROSITE" id="PS50931"/>
    </source>
</evidence>
<dbReference type="InterPro" id="IPR036388">
    <property type="entry name" value="WH-like_DNA-bd_sf"/>
</dbReference>
<keyword evidence="2" id="KW-0805">Transcription regulation</keyword>
<organism evidence="7 8">
    <name type="scientific">Ectopseudomonas mendocina</name>
    <name type="common">Pseudomonas mendocina</name>
    <dbReference type="NCBI Taxonomy" id="300"/>
    <lineage>
        <taxon>Bacteria</taxon>
        <taxon>Pseudomonadati</taxon>
        <taxon>Pseudomonadota</taxon>
        <taxon>Gammaproteobacteria</taxon>
        <taxon>Pseudomonadales</taxon>
        <taxon>Pseudomonadaceae</taxon>
        <taxon>Ectopseudomonas</taxon>
    </lineage>
</organism>
<dbReference type="SUPFAM" id="SSF53850">
    <property type="entry name" value="Periplasmic binding protein-like II"/>
    <property type="match status" value="1"/>
</dbReference>
<dbReference type="Pfam" id="PF03466">
    <property type="entry name" value="LysR_substrate"/>
    <property type="match status" value="1"/>
</dbReference>
<dbReference type="EMBL" id="CP027657">
    <property type="protein sequence ID" value="AVO51765.1"/>
    <property type="molecule type" value="Genomic_DNA"/>
</dbReference>
<keyword evidence="3" id="KW-0238">DNA-binding</keyword>
<comment type="similarity">
    <text evidence="1">Belongs to the LysR transcriptional regulatory family.</text>
</comment>
<dbReference type="Proteomes" id="UP000238327">
    <property type="component" value="Chromosome"/>
</dbReference>
<reference evidence="7 8" key="1">
    <citation type="submission" date="2018-03" db="EMBL/GenBank/DDBJ databases">
        <title>Complete genome sequence and methylome analysis of Pseudomonas mendocina NEB 698.</title>
        <authorList>
            <person name="Morgan R.D."/>
        </authorList>
    </citation>
    <scope>NUCLEOTIDE SEQUENCE [LARGE SCALE GENOMIC DNA]</scope>
    <source>
        <strain evidence="7 8">NEB698</strain>
    </source>
</reference>
<feature type="domain" description="HTH lysR-type" evidence="6">
    <location>
        <begin position="1"/>
        <end position="58"/>
    </location>
</feature>
<dbReference type="SUPFAM" id="SSF46785">
    <property type="entry name" value="Winged helix' DNA-binding domain"/>
    <property type="match status" value="1"/>
</dbReference>
<proteinExistence type="inferred from homology"/>
<evidence type="ECO:0000256" key="5">
    <source>
        <dbReference type="ARBA" id="ARBA00023163"/>
    </source>
</evidence>
<dbReference type="AlphaFoldDB" id="A0A2R3QIZ7"/>
<evidence type="ECO:0000256" key="3">
    <source>
        <dbReference type="ARBA" id="ARBA00023125"/>
    </source>
</evidence>
<dbReference type="RefSeq" id="WP_106736609.1">
    <property type="nucleotide sequence ID" value="NZ_CP027657.1"/>
</dbReference>
<dbReference type="PANTHER" id="PTHR30293:SF0">
    <property type="entry name" value="NITROGEN ASSIMILATION REGULATORY PROTEIN NAC"/>
    <property type="match status" value="1"/>
</dbReference>
<keyword evidence="4" id="KW-0010">Activator</keyword>
<dbReference type="FunFam" id="1.10.10.10:FF:000001">
    <property type="entry name" value="LysR family transcriptional regulator"/>
    <property type="match status" value="1"/>
</dbReference>
<evidence type="ECO:0000313" key="7">
    <source>
        <dbReference type="EMBL" id="AVO51765.1"/>
    </source>
</evidence>
<dbReference type="Gene3D" id="1.10.10.10">
    <property type="entry name" value="Winged helix-like DNA-binding domain superfamily/Winged helix DNA-binding domain"/>
    <property type="match status" value="1"/>
</dbReference>
<dbReference type="InterPro" id="IPR036390">
    <property type="entry name" value="WH_DNA-bd_sf"/>
</dbReference>